<feature type="transmembrane region" description="Helical" evidence="1">
    <location>
        <begin position="12"/>
        <end position="31"/>
    </location>
</feature>
<evidence type="ECO:0008006" key="4">
    <source>
        <dbReference type="Google" id="ProtNLM"/>
    </source>
</evidence>
<keyword evidence="1" id="KW-1133">Transmembrane helix</keyword>
<feature type="transmembrane region" description="Helical" evidence="1">
    <location>
        <begin position="37"/>
        <end position="55"/>
    </location>
</feature>
<gene>
    <name evidence="2" type="ORF">ACFO7V_16240</name>
</gene>
<evidence type="ECO:0000313" key="3">
    <source>
        <dbReference type="Proteomes" id="UP001595884"/>
    </source>
</evidence>
<name>A0ABV9MR80_9MICC</name>
<comment type="caution">
    <text evidence="2">The sequence shown here is derived from an EMBL/GenBank/DDBJ whole genome shotgun (WGS) entry which is preliminary data.</text>
</comment>
<evidence type="ECO:0000313" key="2">
    <source>
        <dbReference type="EMBL" id="MFC4717674.1"/>
    </source>
</evidence>
<organism evidence="2 3">
    <name type="scientific">Glutamicibacter bergerei</name>
    <dbReference type="NCBI Taxonomy" id="256702"/>
    <lineage>
        <taxon>Bacteria</taxon>
        <taxon>Bacillati</taxon>
        <taxon>Actinomycetota</taxon>
        <taxon>Actinomycetes</taxon>
        <taxon>Micrococcales</taxon>
        <taxon>Micrococcaceae</taxon>
        <taxon>Glutamicibacter</taxon>
    </lineage>
</organism>
<dbReference type="RefSeq" id="WP_141392867.1">
    <property type="nucleotide sequence ID" value="NZ_BAAAVQ010000038.1"/>
</dbReference>
<dbReference type="Proteomes" id="UP001595884">
    <property type="component" value="Unassembled WGS sequence"/>
</dbReference>
<keyword evidence="1" id="KW-0472">Membrane</keyword>
<evidence type="ECO:0000256" key="1">
    <source>
        <dbReference type="SAM" id="Phobius"/>
    </source>
</evidence>
<sequence length="64" mass="7079">MDRIRLRMLGSLVMFIAWLALISNYAVLFTVEGFIPTLLQVGLVLVGTGLLYVSWAPKVDGNQP</sequence>
<reference evidence="3" key="1">
    <citation type="journal article" date="2019" name="Int. J. Syst. Evol. Microbiol.">
        <title>The Global Catalogue of Microorganisms (GCM) 10K type strain sequencing project: providing services to taxonomists for standard genome sequencing and annotation.</title>
        <authorList>
            <consortium name="The Broad Institute Genomics Platform"/>
            <consortium name="The Broad Institute Genome Sequencing Center for Infectious Disease"/>
            <person name="Wu L."/>
            <person name="Ma J."/>
        </authorList>
    </citation>
    <scope>NUCLEOTIDE SEQUENCE [LARGE SCALE GENOMIC DNA]</scope>
    <source>
        <strain evidence="3">CGMCC 1.12849</strain>
    </source>
</reference>
<keyword evidence="3" id="KW-1185">Reference proteome</keyword>
<keyword evidence="1" id="KW-0812">Transmembrane</keyword>
<proteinExistence type="predicted"/>
<dbReference type="EMBL" id="JBHSHE010000077">
    <property type="protein sequence ID" value="MFC4717674.1"/>
    <property type="molecule type" value="Genomic_DNA"/>
</dbReference>
<accession>A0ABV9MR80</accession>
<protein>
    <recommendedName>
        <fullName evidence="4">DUF2530 domain-containing protein</fullName>
    </recommendedName>
</protein>
<dbReference type="GeneID" id="303304683"/>